<sequence>MPTIFGWDNRRVMTNIETGHIDDSRAFRTDALVVRDALREYEAHLGVKVTPQPPQPQDVPDQSSRFVIYRRRDGNEMWYCVLAVERDGEASFEIGQDFDFVLRPDDILDVTITAC</sequence>
<organism evidence="1 2">
    <name type="scientific">Tahibacter soli</name>
    <dbReference type="NCBI Taxonomy" id="2983605"/>
    <lineage>
        <taxon>Bacteria</taxon>
        <taxon>Pseudomonadati</taxon>
        <taxon>Pseudomonadota</taxon>
        <taxon>Gammaproteobacteria</taxon>
        <taxon>Lysobacterales</taxon>
        <taxon>Rhodanobacteraceae</taxon>
        <taxon>Tahibacter</taxon>
    </lineage>
</organism>
<name>A0A9X3YRH0_9GAMM</name>
<evidence type="ECO:0000313" key="2">
    <source>
        <dbReference type="Proteomes" id="UP001139971"/>
    </source>
</evidence>
<dbReference type="AlphaFoldDB" id="A0A9X3YRH0"/>
<reference evidence="1" key="1">
    <citation type="submission" date="2023-02" db="EMBL/GenBank/DDBJ databases">
        <title>Tahibacter soli sp. nov. isolated from soil.</title>
        <authorList>
            <person name="Baek J.H."/>
            <person name="Lee J.K."/>
            <person name="Choi D.G."/>
            <person name="Jeon C.O."/>
        </authorList>
    </citation>
    <scope>NUCLEOTIDE SEQUENCE</scope>
    <source>
        <strain evidence="1">BL</strain>
    </source>
</reference>
<dbReference type="Proteomes" id="UP001139971">
    <property type="component" value="Unassembled WGS sequence"/>
</dbReference>
<gene>
    <name evidence="1" type="ORF">OD750_024415</name>
</gene>
<proteinExistence type="predicted"/>
<comment type="caution">
    <text evidence="1">The sequence shown here is derived from an EMBL/GenBank/DDBJ whole genome shotgun (WGS) entry which is preliminary data.</text>
</comment>
<dbReference type="RefSeq" id="WP_263541234.1">
    <property type="nucleotide sequence ID" value="NZ_JAOVZO020000020.1"/>
</dbReference>
<protein>
    <submittedName>
        <fullName evidence="1">Uncharacterized protein</fullName>
    </submittedName>
</protein>
<accession>A0A9X3YRH0</accession>
<keyword evidence="2" id="KW-1185">Reference proteome</keyword>
<dbReference type="EMBL" id="JAOVZO020000020">
    <property type="protein sequence ID" value="MDC8015683.1"/>
    <property type="molecule type" value="Genomic_DNA"/>
</dbReference>
<evidence type="ECO:0000313" key="1">
    <source>
        <dbReference type="EMBL" id="MDC8015683.1"/>
    </source>
</evidence>